<dbReference type="AlphaFoldDB" id="A0A0E9U0W7"/>
<proteinExistence type="predicted"/>
<reference evidence="1" key="1">
    <citation type="submission" date="2014-11" db="EMBL/GenBank/DDBJ databases">
        <authorList>
            <person name="Amaro Gonzalez C."/>
        </authorList>
    </citation>
    <scope>NUCLEOTIDE SEQUENCE</scope>
</reference>
<sequence length="32" mass="3583">MVFLLRKLYSMSQPSWSIISSSGHLQSHTACS</sequence>
<reference evidence="1" key="2">
    <citation type="journal article" date="2015" name="Fish Shellfish Immunol.">
        <title>Early steps in the European eel (Anguilla anguilla)-Vibrio vulnificus interaction in the gills: Role of the RtxA13 toxin.</title>
        <authorList>
            <person name="Callol A."/>
            <person name="Pajuelo D."/>
            <person name="Ebbesson L."/>
            <person name="Teles M."/>
            <person name="MacKenzie S."/>
            <person name="Amaro C."/>
        </authorList>
    </citation>
    <scope>NUCLEOTIDE SEQUENCE</scope>
</reference>
<protein>
    <submittedName>
        <fullName evidence="1">Uncharacterized protein</fullName>
    </submittedName>
</protein>
<accession>A0A0E9U0W7</accession>
<dbReference type="EMBL" id="GBXM01053906">
    <property type="protein sequence ID" value="JAH54671.1"/>
    <property type="molecule type" value="Transcribed_RNA"/>
</dbReference>
<organism evidence="1">
    <name type="scientific">Anguilla anguilla</name>
    <name type="common">European freshwater eel</name>
    <name type="synonym">Muraena anguilla</name>
    <dbReference type="NCBI Taxonomy" id="7936"/>
    <lineage>
        <taxon>Eukaryota</taxon>
        <taxon>Metazoa</taxon>
        <taxon>Chordata</taxon>
        <taxon>Craniata</taxon>
        <taxon>Vertebrata</taxon>
        <taxon>Euteleostomi</taxon>
        <taxon>Actinopterygii</taxon>
        <taxon>Neopterygii</taxon>
        <taxon>Teleostei</taxon>
        <taxon>Anguilliformes</taxon>
        <taxon>Anguillidae</taxon>
        <taxon>Anguilla</taxon>
    </lineage>
</organism>
<evidence type="ECO:0000313" key="1">
    <source>
        <dbReference type="EMBL" id="JAH59436.1"/>
    </source>
</evidence>
<name>A0A0E9U0W7_ANGAN</name>
<dbReference type="EMBL" id="GBXM01049141">
    <property type="protein sequence ID" value="JAH59436.1"/>
    <property type="molecule type" value="Transcribed_RNA"/>
</dbReference>